<comment type="caution">
    <text evidence="6">The sequence shown here is derived from an EMBL/GenBank/DDBJ whole genome shotgun (WGS) entry which is preliminary data.</text>
</comment>
<dbReference type="GO" id="GO:0008710">
    <property type="term" value="F:8-amino-7-oxononanoate synthase activity"/>
    <property type="evidence" value="ECO:0007669"/>
    <property type="project" value="UniProtKB-EC"/>
</dbReference>
<evidence type="ECO:0000256" key="1">
    <source>
        <dbReference type="ARBA" id="ARBA00001933"/>
    </source>
</evidence>
<dbReference type="SUPFAM" id="SSF53383">
    <property type="entry name" value="PLP-dependent transferases"/>
    <property type="match status" value="1"/>
</dbReference>
<reference evidence="6 7" key="1">
    <citation type="submission" date="2018-09" db="EMBL/GenBank/DDBJ databases">
        <title>YIM 75507 draft genome.</title>
        <authorList>
            <person name="Tang S."/>
            <person name="Feng Y."/>
        </authorList>
    </citation>
    <scope>NUCLEOTIDE SEQUENCE [LARGE SCALE GENOMIC DNA]</scope>
    <source>
        <strain evidence="6 7">YIM 75507</strain>
    </source>
</reference>
<dbReference type="InterPro" id="IPR015422">
    <property type="entry name" value="PyrdxlP-dep_Trfase_small"/>
</dbReference>
<dbReference type="InterPro" id="IPR050087">
    <property type="entry name" value="AON_synthase_class-II"/>
</dbReference>
<comment type="catalytic activity">
    <reaction evidence="4">
        <text>6-carboxyhexanoyl-[ACP] + L-alanine + H(+) = (8S)-8-amino-7-oxononanoate + holo-[ACP] + CO2</text>
        <dbReference type="Rhea" id="RHEA:42288"/>
        <dbReference type="Rhea" id="RHEA-COMP:9685"/>
        <dbReference type="Rhea" id="RHEA-COMP:9955"/>
        <dbReference type="ChEBI" id="CHEBI:15378"/>
        <dbReference type="ChEBI" id="CHEBI:16526"/>
        <dbReference type="ChEBI" id="CHEBI:57972"/>
        <dbReference type="ChEBI" id="CHEBI:64479"/>
        <dbReference type="ChEBI" id="CHEBI:78846"/>
        <dbReference type="ChEBI" id="CHEBI:149468"/>
        <dbReference type="EC" id="2.3.1.47"/>
    </reaction>
</comment>
<dbReference type="GO" id="GO:0008483">
    <property type="term" value="F:transaminase activity"/>
    <property type="evidence" value="ECO:0007669"/>
    <property type="project" value="UniProtKB-KW"/>
</dbReference>
<gene>
    <name evidence="6" type="ORF">D5H75_33265</name>
</gene>
<evidence type="ECO:0000256" key="4">
    <source>
        <dbReference type="ARBA" id="ARBA00047715"/>
    </source>
</evidence>
<organism evidence="6 7">
    <name type="scientific">Bailinhaonella thermotolerans</name>
    <dbReference type="NCBI Taxonomy" id="1070861"/>
    <lineage>
        <taxon>Bacteria</taxon>
        <taxon>Bacillati</taxon>
        <taxon>Actinomycetota</taxon>
        <taxon>Actinomycetes</taxon>
        <taxon>Streptosporangiales</taxon>
        <taxon>Streptosporangiaceae</taxon>
        <taxon>Bailinhaonella</taxon>
    </lineage>
</organism>
<dbReference type="GO" id="GO:0030170">
    <property type="term" value="F:pyridoxal phosphate binding"/>
    <property type="evidence" value="ECO:0007669"/>
    <property type="project" value="InterPro"/>
</dbReference>
<evidence type="ECO:0000313" key="7">
    <source>
        <dbReference type="Proteomes" id="UP000265768"/>
    </source>
</evidence>
<dbReference type="Gene3D" id="3.90.1150.10">
    <property type="entry name" value="Aspartate Aminotransferase, domain 1"/>
    <property type="match status" value="1"/>
</dbReference>
<feature type="domain" description="Aminotransferase class I/classII large" evidence="5">
    <location>
        <begin position="36"/>
        <end position="379"/>
    </location>
</feature>
<keyword evidence="6" id="KW-0032">Aminotransferase</keyword>
<evidence type="ECO:0000313" key="6">
    <source>
        <dbReference type="EMBL" id="RJL23242.1"/>
    </source>
</evidence>
<sequence>MGSHGLPGGRDAVLYHRAITHLDGPAARYDDGGPRQLMMTTYDYLGLLGHPLLAERAKEAIDRFGTGAHGTCAGASTLGLQRLLERRLAEWAGREDALVFPSGFQANQSAIPAIAGKSDWIFSDEFNHASIVQGCQIARARGAVLRVFRHNDAADLARALREAPAESVKLVVSDSVFSVDGDLLDLPAFARSCREHDAFLYLDEAHGLGVLGPRGRGLHDHFALPSGGADFLMATLSKTLASVGGFVAASAPLIDALRRSARGYVFSGAPPAPVCAAVLAALDVLDAEGAARRDLLRRNVAHLKRCLRSEGVEFPPGCEAAIVPVPVGDERRTLDIAEYCRGRGVMVVPMVWPICPRGQARLRLNVTAHHIEQDISTAVACVAAALRATAR</sequence>
<dbReference type="Pfam" id="PF00155">
    <property type="entry name" value="Aminotran_1_2"/>
    <property type="match status" value="1"/>
</dbReference>
<dbReference type="PANTHER" id="PTHR13693:SF3">
    <property type="entry name" value="LD36009P"/>
    <property type="match status" value="1"/>
</dbReference>
<dbReference type="Proteomes" id="UP000265768">
    <property type="component" value="Unassembled WGS sequence"/>
</dbReference>
<keyword evidence="7" id="KW-1185">Reference proteome</keyword>
<dbReference type="EC" id="2.3.1.47" evidence="2"/>
<proteinExistence type="predicted"/>
<protein>
    <recommendedName>
        <fullName evidence="2">8-amino-7-oxononanoate synthase</fullName>
        <ecNumber evidence="2">2.3.1.47</ecNumber>
    </recommendedName>
</protein>
<dbReference type="Gene3D" id="3.40.640.10">
    <property type="entry name" value="Type I PLP-dependent aspartate aminotransferase-like (Major domain)"/>
    <property type="match status" value="1"/>
</dbReference>
<name>A0A3A4AUP0_9ACTN</name>
<dbReference type="PANTHER" id="PTHR13693">
    <property type="entry name" value="CLASS II AMINOTRANSFERASE/8-AMINO-7-OXONONANOATE SYNTHASE"/>
    <property type="match status" value="1"/>
</dbReference>
<dbReference type="InterPro" id="IPR015421">
    <property type="entry name" value="PyrdxlP-dep_Trfase_major"/>
</dbReference>
<dbReference type="InterPro" id="IPR004839">
    <property type="entry name" value="Aminotransferase_I/II_large"/>
</dbReference>
<dbReference type="InterPro" id="IPR015424">
    <property type="entry name" value="PyrdxlP-dep_Trfase"/>
</dbReference>
<comment type="cofactor">
    <cofactor evidence="1">
        <name>pyridoxal 5'-phosphate</name>
        <dbReference type="ChEBI" id="CHEBI:597326"/>
    </cofactor>
</comment>
<evidence type="ECO:0000256" key="3">
    <source>
        <dbReference type="ARBA" id="ARBA00022679"/>
    </source>
</evidence>
<dbReference type="EMBL" id="QZEY01000019">
    <property type="protein sequence ID" value="RJL23242.1"/>
    <property type="molecule type" value="Genomic_DNA"/>
</dbReference>
<keyword evidence="3 6" id="KW-0808">Transferase</keyword>
<dbReference type="AlphaFoldDB" id="A0A3A4AUP0"/>
<accession>A0A3A4AUP0</accession>
<evidence type="ECO:0000256" key="2">
    <source>
        <dbReference type="ARBA" id="ARBA00013187"/>
    </source>
</evidence>
<evidence type="ECO:0000259" key="5">
    <source>
        <dbReference type="Pfam" id="PF00155"/>
    </source>
</evidence>